<proteinExistence type="predicted"/>
<comment type="caution">
    <text evidence="1">The sequence shown here is derived from an EMBL/GenBank/DDBJ whole genome shotgun (WGS) entry which is preliminary data.</text>
</comment>
<dbReference type="EMBL" id="CM044707">
    <property type="protein sequence ID" value="KAI5653500.1"/>
    <property type="molecule type" value="Genomic_DNA"/>
</dbReference>
<sequence length="225" mass="26380">MAPHFSWMIGNGNRAQFWFDVWLLEVPLIDVANQLILEELKKYALNYRIKRNGWDIDKLSIWLNLYILGKLKDFPPPQSESYVNTYCSKSARWRKLGASKVLKGNALLLWLTRHRRDPTSKLFERHISTSSCWPVCDQAKESNLHALRDCLGAKSIWGKLVNPACFVNFLAFENCQNWLDANLLGSWGGDNLQRLWKYVFRETTFVIWFRGMPGKYDRIYITLLD</sequence>
<name>A0ACB9ZXX9_CATRO</name>
<evidence type="ECO:0000313" key="1">
    <source>
        <dbReference type="EMBL" id="KAI5653500.1"/>
    </source>
</evidence>
<organism evidence="1 2">
    <name type="scientific">Catharanthus roseus</name>
    <name type="common">Madagascar periwinkle</name>
    <name type="synonym">Vinca rosea</name>
    <dbReference type="NCBI Taxonomy" id="4058"/>
    <lineage>
        <taxon>Eukaryota</taxon>
        <taxon>Viridiplantae</taxon>
        <taxon>Streptophyta</taxon>
        <taxon>Embryophyta</taxon>
        <taxon>Tracheophyta</taxon>
        <taxon>Spermatophyta</taxon>
        <taxon>Magnoliopsida</taxon>
        <taxon>eudicotyledons</taxon>
        <taxon>Gunneridae</taxon>
        <taxon>Pentapetalae</taxon>
        <taxon>asterids</taxon>
        <taxon>lamiids</taxon>
        <taxon>Gentianales</taxon>
        <taxon>Apocynaceae</taxon>
        <taxon>Rauvolfioideae</taxon>
        <taxon>Vinceae</taxon>
        <taxon>Catharanthinae</taxon>
        <taxon>Catharanthus</taxon>
    </lineage>
</organism>
<reference evidence="2" key="1">
    <citation type="journal article" date="2023" name="Nat. Plants">
        <title>Single-cell RNA sequencing provides a high-resolution roadmap for understanding the multicellular compartmentation of specialized metabolism.</title>
        <authorList>
            <person name="Sun S."/>
            <person name="Shen X."/>
            <person name="Li Y."/>
            <person name="Li Y."/>
            <person name="Wang S."/>
            <person name="Li R."/>
            <person name="Zhang H."/>
            <person name="Shen G."/>
            <person name="Guo B."/>
            <person name="Wei J."/>
            <person name="Xu J."/>
            <person name="St-Pierre B."/>
            <person name="Chen S."/>
            <person name="Sun C."/>
        </authorList>
    </citation>
    <scope>NUCLEOTIDE SEQUENCE [LARGE SCALE GENOMIC DNA]</scope>
</reference>
<dbReference type="Proteomes" id="UP001060085">
    <property type="component" value="Linkage Group LG07"/>
</dbReference>
<keyword evidence="2" id="KW-1185">Reference proteome</keyword>
<accession>A0ACB9ZXX9</accession>
<evidence type="ECO:0000313" key="2">
    <source>
        <dbReference type="Proteomes" id="UP001060085"/>
    </source>
</evidence>
<protein>
    <submittedName>
        <fullName evidence="1">Uncharacterized protein</fullName>
    </submittedName>
</protein>
<gene>
    <name evidence="1" type="ORF">M9H77_30687</name>
</gene>